<sequence length="126" mass="14686">MKHKWRIMSNQYLRIVLHKTKIGNIIILSEHTFEHVMMGEGLMEQLLDHLQNLEGKCVCIDMVTPISMAINIEKFVCNSMEDVLILEDEFDRVNPVVIYNDEIKEIDISMDIELIGNDYILKIHTA</sequence>
<protein>
    <submittedName>
        <fullName evidence="1">Uncharacterized protein</fullName>
    </submittedName>
</protein>
<accession>A0ABS6EGE7</accession>
<proteinExistence type="predicted"/>
<keyword evidence="2" id="KW-1185">Reference proteome</keyword>
<dbReference type="EMBL" id="JAHLQF010000001">
    <property type="protein sequence ID" value="MBU5483474.1"/>
    <property type="molecule type" value="Genomic_DNA"/>
</dbReference>
<evidence type="ECO:0000313" key="2">
    <source>
        <dbReference type="Proteomes" id="UP000726170"/>
    </source>
</evidence>
<evidence type="ECO:0000313" key="1">
    <source>
        <dbReference type="EMBL" id="MBU5483474.1"/>
    </source>
</evidence>
<dbReference type="Proteomes" id="UP000726170">
    <property type="component" value="Unassembled WGS sequence"/>
</dbReference>
<name>A0ABS6EGE7_9CLOT</name>
<organism evidence="1 2">
    <name type="scientific">Clostridium mobile</name>
    <dbReference type="NCBI Taxonomy" id="2841512"/>
    <lineage>
        <taxon>Bacteria</taxon>
        <taxon>Bacillati</taxon>
        <taxon>Bacillota</taxon>
        <taxon>Clostridia</taxon>
        <taxon>Eubacteriales</taxon>
        <taxon>Clostridiaceae</taxon>
        <taxon>Clostridium</taxon>
    </lineage>
</organism>
<comment type="caution">
    <text evidence="1">The sequence shown here is derived from an EMBL/GenBank/DDBJ whole genome shotgun (WGS) entry which is preliminary data.</text>
</comment>
<reference evidence="1 2" key="1">
    <citation type="submission" date="2021-06" db="EMBL/GenBank/DDBJ databases">
        <authorList>
            <person name="Sun Q."/>
            <person name="Li D."/>
        </authorList>
    </citation>
    <scope>NUCLEOTIDE SEQUENCE [LARGE SCALE GENOMIC DNA]</scope>
    <source>
        <strain evidence="1 2">MSJ-11</strain>
    </source>
</reference>
<gene>
    <name evidence="1" type="ORF">KQI86_03975</name>
</gene>
<dbReference type="RefSeq" id="WP_216437852.1">
    <property type="nucleotide sequence ID" value="NZ_JAHLQF010000001.1"/>
</dbReference>